<evidence type="ECO:0000259" key="1">
    <source>
        <dbReference type="Pfam" id="PF12867"/>
    </source>
</evidence>
<dbReference type="STRING" id="695939.SAMN00790413_02689"/>
<dbReference type="EMBL" id="FWWU01000009">
    <property type="protein sequence ID" value="SMB95100.1"/>
    <property type="molecule type" value="Genomic_DNA"/>
</dbReference>
<sequence length="186" mass="20602">MTVNPSGLHGRGAVLKALEQVEGEWALCANDLPLETFFREPAPGRWSPALHLRHLTLTHGRVAVGLRTPRPVVRTLFGSPQTARSYQELREAYRAALAAGGKAPARYIPRPDPRTGAETRVAVLRDYAQAAQNLRAALERWSESALDAHALPHDLLGKISVREMVFFTLYHDHHHLDGVRATLGKK</sequence>
<proteinExistence type="predicted"/>
<dbReference type="Pfam" id="PF12867">
    <property type="entry name" value="DinB_2"/>
    <property type="match status" value="1"/>
</dbReference>
<keyword evidence="3" id="KW-1185">Reference proteome</keyword>
<dbReference type="InterPro" id="IPR024775">
    <property type="entry name" value="DinB-like"/>
</dbReference>
<dbReference type="Gene3D" id="1.20.120.450">
    <property type="entry name" value="dinb family like domain"/>
    <property type="match status" value="1"/>
</dbReference>
<dbReference type="InterPro" id="IPR034660">
    <property type="entry name" value="DinB/YfiT-like"/>
</dbReference>
<evidence type="ECO:0000313" key="3">
    <source>
        <dbReference type="Proteomes" id="UP000192582"/>
    </source>
</evidence>
<name>A0A1W1VPD9_9DEIO</name>
<evidence type="ECO:0000313" key="2">
    <source>
        <dbReference type="EMBL" id="SMB95100.1"/>
    </source>
</evidence>
<feature type="domain" description="DinB-like" evidence="1">
    <location>
        <begin position="18"/>
        <end position="176"/>
    </location>
</feature>
<gene>
    <name evidence="2" type="ORF">SAMN00790413_02689</name>
</gene>
<dbReference type="AlphaFoldDB" id="A0A1W1VPD9"/>
<protein>
    <submittedName>
        <fullName evidence="2">DinB superfamily protein</fullName>
    </submittedName>
</protein>
<dbReference type="OrthoDB" id="65762at2"/>
<dbReference type="Proteomes" id="UP000192582">
    <property type="component" value="Unassembled WGS sequence"/>
</dbReference>
<reference evidence="2 3" key="1">
    <citation type="submission" date="2017-04" db="EMBL/GenBank/DDBJ databases">
        <authorList>
            <person name="Afonso C.L."/>
            <person name="Miller P.J."/>
            <person name="Scott M.A."/>
            <person name="Spackman E."/>
            <person name="Goraichik I."/>
            <person name="Dimitrov K.M."/>
            <person name="Suarez D.L."/>
            <person name="Swayne D.E."/>
        </authorList>
    </citation>
    <scope>NUCLEOTIDE SEQUENCE [LARGE SCALE GENOMIC DNA]</scope>
    <source>
        <strain evidence="2 3">KR-140</strain>
    </source>
</reference>
<dbReference type="RefSeq" id="WP_084049898.1">
    <property type="nucleotide sequence ID" value="NZ_FWWU01000009.1"/>
</dbReference>
<dbReference type="SUPFAM" id="SSF109854">
    <property type="entry name" value="DinB/YfiT-like putative metalloenzymes"/>
    <property type="match status" value="1"/>
</dbReference>
<organism evidence="2 3">
    <name type="scientific">Deinococcus hopiensis KR-140</name>
    <dbReference type="NCBI Taxonomy" id="695939"/>
    <lineage>
        <taxon>Bacteria</taxon>
        <taxon>Thermotogati</taxon>
        <taxon>Deinococcota</taxon>
        <taxon>Deinococci</taxon>
        <taxon>Deinococcales</taxon>
        <taxon>Deinococcaceae</taxon>
        <taxon>Deinococcus</taxon>
    </lineage>
</organism>
<accession>A0A1W1VPD9</accession>